<dbReference type="Pfam" id="PF24883">
    <property type="entry name" value="NPHP3_N"/>
    <property type="match status" value="1"/>
</dbReference>
<dbReference type="EMBL" id="JBFXLT010000021">
    <property type="protein sequence ID" value="KAL2816684.1"/>
    <property type="molecule type" value="Genomic_DNA"/>
</dbReference>
<dbReference type="PANTHER" id="PTHR46082">
    <property type="entry name" value="ATP/GTP-BINDING PROTEIN-RELATED"/>
    <property type="match status" value="1"/>
</dbReference>
<dbReference type="InterPro" id="IPR035994">
    <property type="entry name" value="Nucleoside_phosphorylase_sf"/>
</dbReference>
<dbReference type="Gene3D" id="3.40.50.300">
    <property type="entry name" value="P-loop containing nucleotide triphosphate hydrolases"/>
    <property type="match status" value="1"/>
</dbReference>
<dbReference type="InterPro" id="IPR054471">
    <property type="entry name" value="GPIID_WHD"/>
</dbReference>
<evidence type="ECO:0000256" key="2">
    <source>
        <dbReference type="PROSITE-ProRule" id="PRU00023"/>
    </source>
</evidence>
<dbReference type="InterPro" id="IPR002110">
    <property type="entry name" value="Ankyrin_rpt"/>
</dbReference>
<dbReference type="PANTHER" id="PTHR46082:SF6">
    <property type="entry name" value="AAA+ ATPASE DOMAIN-CONTAINING PROTEIN-RELATED"/>
    <property type="match status" value="1"/>
</dbReference>
<dbReference type="Pfam" id="PF00023">
    <property type="entry name" value="Ank"/>
    <property type="match status" value="1"/>
</dbReference>
<dbReference type="Pfam" id="PF22939">
    <property type="entry name" value="WHD_GPIID"/>
    <property type="match status" value="1"/>
</dbReference>
<dbReference type="SMART" id="SM00248">
    <property type="entry name" value="ANK"/>
    <property type="match status" value="4"/>
</dbReference>
<evidence type="ECO:0000313" key="7">
    <source>
        <dbReference type="Proteomes" id="UP001610334"/>
    </source>
</evidence>
<dbReference type="InterPro" id="IPR027417">
    <property type="entry name" value="P-loop_NTPase"/>
</dbReference>
<name>A0ABR4HMG4_9EURO</name>
<sequence length="942" mass="105719">MSTTSNRRQLDRESCTVALICPREIVLSAVRFMLDEEHDGLTKVKRDPLYYVLGSMNGHNVVLASLPGVSRSDIATAGIAAHLLHTFPAAELRLLVSIGGGVPSASHDIRLGDVVFSDPNLGAVTTYDFEKETKLAFKRRVGYIHPTPAPLVEACMNMKHDHRAHPNRIADIMSRTVRRYPGMNTFCRPSSPVNSVLHALDEHSDCGNNYVGYNGGKAVSRHSRLPNQSNIQHGTIASSTREVTDRKNLDELAEEFNVICLDTAASGLQCFPGLVICGIYHYCDSKYNDTWSPYAAAVAAACAKHILSFIPPIDIESAIASRIKRRKTGRHPPPVEGTCWWVTAHPSFEEWNDGKGTGLFWVSSDPWTGKSVISRHLIDQIIPKSPARTVCYYFFSISYEPAPLSRAIYCLLHQLFKQRPELLLKPVLEAPESHVDSQFIPLGDLFELLIATAQQHKDEIILVLDGIDQIGWIEREELVNKLVDFFDQQLAPNLKVLVTSRPCSTTQRILQVLENKVTRLGSRRSLHEQEERFLFTQLTSFDNRVYLWAKHFLDEIEGGVTITTNSMCATLASLPNTVEQEYADSLKWCADYGPAKTIFQIVVAARRPFLLEELAAAMDALDENVHIEPIPRFRYTIREMCGLLITVMDDHIHFVHSTVRDFLIKPGNDLDPWCGAWNRSVWPGDAHRILAEACVKYLHRTYTDIHWEKWNDLVSMAHNYPFLQYAVQNWHYDIVHMLLNSSYRERQSIFTRMFKKLHIDVPDARGRTPIWYAARGGHEAVIKRLLETGNVNPDRKDADSVTPLACAAANGHMGAARLLVDTAKVNLYSRDTFGETPLMCAMCNGHNEIVRILIAAGAMPADSIPKSSTVGQVASGIYDNKPPLLDSKLAGLEHGEDDIMIVEDDDDLGSKLPPRHDTTSRPVEEYNQTPFDIAVNRHRAQS</sequence>
<dbReference type="InterPro" id="IPR056884">
    <property type="entry name" value="NPHP3-like_N"/>
</dbReference>
<organism evidence="6 7">
    <name type="scientific">Aspergillus granulosus</name>
    <dbReference type="NCBI Taxonomy" id="176169"/>
    <lineage>
        <taxon>Eukaryota</taxon>
        <taxon>Fungi</taxon>
        <taxon>Dikarya</taxon>
        <taxon>Ascomycota</taxon>
        <taxon>Pezizomycotina</taxon>
        <taxon>Eurotiomycetes</taxon>
        <taxon>Eurotiomycetidae</taxon>
        <taxon>Eurotiales</taxon>
        <taxon>Aspergillaceae</taxon>
        <taxon>Aspergillus</taxon>
        <taxon>Aspergillus subgen. Nidulantes</taxon>
    </lineage>
</organism>
<gene>
    <name evidence="6" type="ORF">BJX63DRAFT_430066</name>
</gene>
<dbReference type="InterPro" id="IPR053137">
    <property type="entry name" value="NLR-like"/>
</dbReference>
<accession>A0ABR4HMG4</accession>
<evidence type="ECO:0000259" key="5">
    <source>
        <dbReference type="Pfam" id="PF24883"/>
    </source>
</evidence>
<proteinExistence type="predicted"/>
<comment type="caution">
    <text evidence="6">The sequence shown here is derived from an EMBL/GenBank/DDBJ whole genome shotgun (WGS) entry which is preliminary data.</text>
</comment>
<dbReference type="Proteomes" id="UP001610334">
    <property type="component" value="Unassembled WGS sequence"/>
</dbReference>
<dbReference type="Gene3D" id="1.25.40.20">
    <property type="entry name" value="Ankyrin repeat-containing domain"/>
    <property type="match status" value="1"/>
</dbReference>
<keyword evidence="1" id="KW-0677">Repeat</keyword>
<reference evidence="6 7" key="1">
    <citation type="submission" date="2024-07" db="EMBL/GenBank/DDBJ databases">
        <title>Section-level genome sequencing and comparative genomics of Aspergillus sections Usti and Cavernicolus.</title>
        <authorList>
            <consortium name="Lawrence Berkeley National Laboratory"/>
            <person name="Nybo J.L."/>
            <person name="Vesth T.C."/>
            <person name="Theobald S."/>
            <person name="Frisvad J.C."/>
            <person name="Larsen T.O."/>
            <person name="Kjaerboelling I."/>
            <person name="Rothschild-Mancinelli K."/>
            <person name="Lyhne E.K."/>
            <person name="Kogle M.E."/>
            <person name="Barry K."/>
            <person name="Clum A."/>
            <person name="Na H."/>
            <person name="Ledsgaard L."/>
            <person name="Lin J."/>
            <person name="Lipzen A."/>
            <person name="Kuo A."/>
            <person name="Riley R."/>
            <person name="Mondo S."/>
            <person name="Labutti K."/>
            <person name="Haridas S."/>
            <person name="Pangalinan J."/>
            <person name="Salamov A.A."/>
            <person name="Simmons B.A."/>
            <person name="Magnuson J.K."/>
            <person name="Chen J."/>
            <person name="Drula E."/>
            <person name="Henrissat B."/>
            <person name="Wiebenga A."/>
            <person name="Lubbers R.J."/>
            <person name="Gomes A.C."/>
            <person name="Makela M.R."/>
            <person name="Stajich J."/>
            <person name="Grigoriev I.V."/>
            <person name="Mortensen U.H."/>
            <person name="De Vries R.P."/>
            <person name="Baker S.E."/>
            <person name="Andersen M.R."/>
        </authorList>
    </citation>
    <scope>NUCLEOTIDE SEQUENCE [LARGE SCALE GENOMIC DNA]</scope>
    <source>
        <strain evidence="6 7">CBS 588.65</strain>
    </source>
</reference>
<dbReference type="Gene3D" id="3.40.50.1580">
    <property type="entry name" value="Nucleoside phosphorylase domain"/>
    <property type="match status" value="1"/>
</dbReference>
<feature type="compositionally biased region" description="Basic and acidic residues" evidence="3">
    <location>
        <begin position="914"/>
        <end position="924"/>
    </location>
</feature>
<keyword evidence="2" id="KW-0040">ANK repeat</keyword>
<evidence type="ECO:0000259" key="4">
    <source>
        <dbReference type="Pfam" id="PF22939"/>
    </source>
</evidence>
<evidence type="ECO:0000256" key="1">
    <source>
        <dbReference type="ARBA" id="ARBA00022737"/>
    </source>
</evidence>
<feature type="repeat" description="ANK" evidence="2">
    <location>
        <begin position="765"/>
        <end position="789"/>
    </location>
</feature>
<dbReference type="InterPro" id="IPR036770">
    <property type="entry name" value="Ankyrin_rpt-contain_sf"/>
</dbReference>
<dbReference type="PROSITE" id="PS50297">
    <property type="entry name" value="ANK_REP_REGION"/>
    <property type="match status" value="2"/>
</dbReference>
<feature type="domain" description="GPI inositol-deacylase winged helix" evidence="4">
    <location>
        <begin position="595"/>
        <end position="668"/>
    </location>
</feature>
<feature type="domain" description="Nephrocystin 3-like N-terminal" evidence="5">
    <location>
        <begin position="337"/>
        <end position="501"/>
    </location>
</feature>
<keyword evidence="7" id="KW-1185">Reference proteome</keyword>
<dbReference type="Pfam" id="PF12796">
    <property type="entry name" value="Ank_2"/>
    <property type="match status" value="1"/>
</dbReference>
<dbReference type="SUPFAM" id="SSF53167">
    <property type="entry name" value="Purine and uridine phosphorylases"/>
    <property type="match status" value="1"/>
</dbReference>
<feature type="region of interest" description="Disordered" evidence="3">
    <location>
        <begin position="905"/>
        <end position="942"/>
    </location>
</feature>
<dbReference type="PROSITE" id="PS50088">
    <property type="entry name" value="ANK_REPEAT"/>
    <property type="match status" value="2"/>
</dbReference>
<protein>
    <submittedName>
        <fullName evidence="6">Uncharacterized protein</fullName>
    </submittedName>
</protein>
<dbReference type="SUPFAM" id="SSF48403">
    <property type="entry name" value="Ankyrin repeat"/>
    <property type="match status" value="1"/>
</dbReference>
<feature type="repeat" description="ANK" evidence="2">
    <location>
        <begin position="833"/>
        <end position="858"/>
    </location>
</feature>
<evidence type="ECO:0000256" key="3">
    <source>
        <dbReference type="SAM" id="MobiDB-lite"/>
    </source>
</evidence>
<evidence type="ECO:0000313" key="6">
    <source>
        <dbReference type="EMBL" id="KAL2816684.1"/>
    </source>
</evidence>